<evidence type="ECO:0000313" key="10">
    <source>
        <dbReference type="Proteomes" id="UP000193087"/>
    </source>
</evidence>
<dbReference type="GO" id="GO:0004497">
    <property type="term" value="F:monooxygenase activity"/>
    <property type="evidence" value="ECO:0007669"/>
    <property type="project" value="UniProtKB-KW"/>
</dbReference>
<keyword evidence="5 8" id="KW-0560">Oxidoreductase</keyword>
<comment type="caution">
    <text evidence="9">The sequence shown here is derived from an EMBL/GenBank/DDBJ whole genome shotgun (WGS) entry which is preliminary data.</text>
</comment>
<dbReference type="InterPro" id="IPR001128">
    <property type="entry name" value="Cyt_P450"/>
</dbReference>
<dbReference type="Proteomes" id="UP000193087">
    <property type="component" value="Unassembled WGS sequence"/>
</dbReference>
<dbReference type="EMBL" id="LQPQ01000221">
    <property type="protein sequence ID" value="ORW63049.1"/>
    <property type="molecule type" value="Genomic_DNA"/>
</dbReference>
<dbReference type="PRINTS" id="PR00385">
    <property type="entry name" value="P450"/>
</dbReference>
<evidence type="ECO:0000256" key="2">
    <source>
        <dbReference type="ARBA" id="ARBA00010617"/>
    </source>
</evidence>
<dbReference type="InterPro" id="IPR017972">
    <property type="entry name" value="Cyt_P450_CS"/>
</dbReference>
<keyword evidence="6 8" id="KW-0408">Iron</keyword>
<proteinExistence type="inferred from homology"/>
<protein>
    <submittedName>
        <fullName evidence="9">Cytochrome</fullName>
    </submittedName>
</protein>
<dbReference type="GO" id="GO:0020037">
    <property type="term" value="F:heme binding"/>
    <property type="evidence" value="ECO:0007669"/>
    <property type="project" value="InterPro"/>
</dbReference>
<dbReference type="GeneID" id="93497377"/>
<name>A0A1X2BII6_9MYCO</name>
<dbReference type="PANTHER" id="PTHR46696:SF1">
    <property type="entry name" value="CYTOCHROME P450 YJIB-RELATED"/>
    <property type="match status" value="1"/>
</dbReference>
<dbReference type="GO" id="GO:0016705">
    <property type="term" value="F:oxidoreductase activity, acting on paired donors, with incorporation or reduction of molecular oxygen"/>
    <property type="evidence" value="ECO:0007669"/>
    <property type="project" value="InterPro"/>
</dbReference>
<comment type="cofactor">
    <cofactor evidence="1">
        <name>heme</name>
        <dbReference type="ChEBI" id="CHEBI:30413"/>
    </cofactor>
</comment>
<accession>A0A1X2BII6</accession>
<dbReference type="Pfam" id="PF00067">
    <property type="entry name" value="p450"/>
    <property type="match status" value="2"/>
</dbReference>
<keyword evidence="4 8" id="KW-0479">Metal-binding</keyword>
<evidence type="ECO:0000313" key="9">
    <source>
        <dbReference type="EMBL" id="ORW63049.1"/>
    </source>
</evidence>
<keyword evidence="10" id="KW-1185">Reference proteome</keyword>
<dbReference type="FunFam" id="1.10.630.10:FF:000018">
    <property type="entry name" value="Cytochrome P450 monooxygenase"/>
    <property type="match status" value="1"/>
</dbReference>
<dbReference type="GO" id="GO:0005506">
    <property type="term" value="F:iron ion binding"/>
    <property type="evidence" value="ECO:0007669"/>
    <property type="project" value="InterPro"/>
</dbReference>
<dbReference type="RefSeq" id="WP_085252786.1">
    <property type="nucleotide sequence ID" value="NZ_CAJMWI010000001.1"/>
</dbReference>
<dbReference type="STRING" id="486698.AWC22_03625"/>
<dbReference type="PRINTS" id="PR00359">
    <property type="entry name" value="BP450"/>
</dbReference>
<evidence type="ECO:0000256" key="8">
    <source>
        <dbReference type="RuleBase" id="RU000461"/>
    </source>
</evidence>
<evidence type="ECO:0000256" key="7">
    <source>
        <dbReference type="ARBA" id="ARBA00023033"/>
    </source>
</evidence>
<comment type="similarity">
    <text evidence="2 8">Belongs to the cytochrome P450 family.</text>
</comment>
<dbReference type="PANTHER" id="PTHR46696">
    <property type="entry name" value="P450, PUTATIVE (EUROFUNG)-RELATED"/>
    <property type="match status" value="1"/>
</dbReference>
<dbReference type="SUPFAM" id="SSF48264">
    <property type="entry name" value="Cytochrome P450"/>
    <property type="match status" value="1"/>
</dbReference>
<evidence type="ECO:0000256" key="1">
    <source>
        <dbReference type="ARBA" id="ARBA00001971"/>
    </source>
</evidence>
<dbReference type="InterPro" id="IPR002397">
    <property type="entry name" value="Cyt_P450_B"/>
</dbReference>
<dbReference type="InterPro" id="IPR036396">
    <property type="entry name" value="Cyt_P450_sf"/>
</dbReference>
<sequence length="410" mass="44938">MTSTSTVQAESQALLLRMLDPANRADPYPLYAQFRDRGPVLLPEANLAVFSAYRHCEEVLRHPLSSSDRLNSTIAQREISNGIEQRPLGPPGFLFLDPPDHTRLRKLVSKAFAPKVVNALQPDIGALVHGLLDRVDGQFDVIRDFAYPLPVAVICRLLGVPLEDEPQFSRASARLAQALDPFVSITGQPEDGVEERRQAALWLRDYLRGLIEQRRSHPGDDLMSGLVAVEEAGDQLTTEEIVATCNLLLIAGHETTVNLIANAMLALLRHRPQWAALGGDAGRASAVVEETMRYDPPVQLASRIALDHMTIGEVEVPKGDIMMLLLAAAQRDAEEFDRPDVFDPDRGTVRHLGFGLGAHYCLGAPLARLEASVALAAVTARFPNARLLDVEPQYKPNVTLRGLSELMVAV</sequence>
<keyword evidence="3 8" id="KW-0349">Heme</keyword>
<keyword evidence="7 8" id="KW-0503">Monooxygenase</keyword>
<evidence type="ECO:0000256" key="4">
    <source>
        <dbReference type="ARBA" id="ARBA00022723"/>
    </source>
</evidence>
<gene>
    <name evidence="9" type="ORF">AWC22_03625</name>
</gene>
<dbReference type="CDD" id="cd20625">
    <property type="entry name" value="CYP164-like"/>
    <property type="match status" value="1"/>
</dbReference>
<evidence type="ECO:0000256" key="3">
    <source>
        <dbReference type="ARBA" id="ARBA00022617"/>
    </source>
</evidence>
<evidence type="ECO:0000256" key="6">
    <source>
        <dbReference type="ARBA" id="ARBA00023004"/>
    </source>
</evidence>
<organism evidence="9 10">
    <name type="scientific">Mycobacterium riyadhense</name>
    <dbReference type="NCBI Taxonomy" id="486698"/>
    <lineage>
        <taxon>Bacteria</taxon>
        <taxon>Bacillati</taxon>
        <taxon>Actinomycetota</taxon>
        <taxon>Actinomycetes</taxon>
        <taxon>Mycobacteriales</taxon>
        <taxon>Mycobacteriaceae</taxon>
        <taxon>Mycobacterium</taxon>
    </lineage>
</organism>
<evidence type="ECO:0000256" key="5">
    <source>
        <dbReference type="ARBA" id="ARBA00023002"/>
    </source>
</evidence>
<dbReference type="Gene3D" id="1.10.630.10">
    <property type="entry name" value="Cytochrome P450"/>
    <property type="match status" value="1"/>
</dbReference>
<dbReference type="OrthoDB" id="142769at2"/>
<dbReference type="PROSITE" id="PS00086">
    <property type="entry name" value="CYTOCHROME_P450"/>
    <property type="match status" value="1"/>
</dbReference>
<reference evidence="9 10" key="1">
    <citation type="submission" date="2016-01" db="EMBL/GenBank/DDBJ databases">
        <title>The new phylogeny of the genus Mycobacterium.</title>
        <authorList>
            <person name="Tarcisio F."/>
            <person name="Conor M."/>
            <person name="Antonella G."/>
            <person name="Elisabetta G."/>
            <person name="Giulia F.S."/>
            <person name="Sara T."/>
            <person name="Anna F."/>
            <person name="Clotilde B."/>
            <person name="Roberto B."/>
            <person name="Veronica D.S."/>
            <person name="Fabio R."/>
            <person name="Monica P."/>
            <person name="Olivier J."/>
            <person name="Enrico T."/>
            <person name="Nicola S."/>
        </authorList>
    </citation>
    <scope>NUCLEOTIDE SEQUENCE [LARGE SCALE GENOMIC DNA]</scope>
    <source>
        <strain evidence="9 10">DSM 45176</strain>
    </source>
</reference>
<dbReference type="AlphaFoldDB" id="A0A1X2BII6"/>